<evidence type="ECO:0000313" key="3">
    <source>
        <dbReference type="EMBL" id="WIM99414.1"/>
    </source>
</evidence>
<dbReference type="Pfam" id="PF20030">
    <property type="entry name" value="bpMoxR"/>
    <property type="match status" value="1"/>
</dbReference>
<organism evidence="3 4">
    <name type="scientific">Actinoplanes oblitus</name>
    <dbReference type="NCBI Taxonomy" id="3040509"/>
    <lineage>
        <taxon>Bacteria</taxon>
        <taxon>Bacillati</taxon>
        <taxon>Actinomycetota</taxon>
        <taxon>Actinomycetes</taxon>
        <taxon>Micromonosporales</taxon>
        <taxon>Micromonosporaceae</taxon>
        <taxon>Actinoplanes</taxon>
    </lineage>
</organism>
<protein>
    <submittedName>
        <fullName evidence="3">AAA family ATPase</fullName>
    </submittedName>
</protein>
<dbReference type="EMBL" id="CP126980">
    <property type="protein sequence ID" value="WIM99414.1"/>
    <property type="molecule type" value="Genomic_DNA"/>
</dbReference>
<dbReference type="InterPro" id="IPR027417">
    <property type="entry name" value="P-loop_NTPase"/>
</dbReference>
<dbReference type="InterPro" id="IPR050513">
    <property type="entry name" value="RavA_ATPases"/>
</dbReference>
<keyword evidence="4" id="KW-1185">Reference proteome</keyword>
<evidence type="ECO:0000259" key="2">
    <source>
        <dbReference type="Pfam" id="PF20030"/>
    </source>
</evidence>
<dbReference type="Gene3D" id="3.40.50.300">
    <property type="entry name" value="P-loop containing nucleotide triphosphate hydrolases"/>
    <property type="match status" value="1"/>
</dbReference>
<dbReference type="InterPro" id="IPR045427">
    <property type="entry name" value="MoxR"/>
</dbReference>
<dbReference type="RefSeq" id="WP_284920852.1">
    <property type="nucleotide sequence ID" value="NZ_CP126980.1"/>
</dbReference>
<reference evidence="3 4" key="1">
    <citation type="submission" date="2023-06" db="EMBL/GenBank/DDBJ databases">
        <authorList>
            <person name="Yushchuk O."/>
            <person name="Binda E."/>
            <person name="Ruckert-Reed C."/>
            <person name="Fedorenko V."/>
            <person name="Kalinowski J."/>
            <person name="Marinelli F."/>
        </authorList>
    </citation>
    <scope>NUCLEOTIDE SEQUENCE [LARGE SCALE GENOMIC DNA]</scope>
    <source>
        <strain evidence="3 4">NRRL 3884</strain>
    </source>
</reference>
<feature type="domain" description="MoxR" evidence="2">
    <location>
        <begin position="19"/>
        <end position="219"/>
    </location>
</feature>
<evidence type="ECO:0000259" key="1">
    <source>
        <dbReference type="Pfam" id="PF17868"/>
    </source>
</evidence>
<dbReference type="PANTHER" id="PTHR32204">
    <property type="entry name" value="ATPASE RAVA"/>
    <property type="match status" value="1"/>
</dbReference>
<feature type="domain" description="ATPase RavA-like AAA lid" evidence="1">
    <location>
        <begin position="242"/>
        <end position="297"/>
    </location>
</feature>
<evidence type="ECO:0000313" key="4">
    <source>
        <dbReference type="Proteomes" id="UP001240150"/>
    </source>
</evidence>
<sequence length="388" mass="43945">MTDVLDRDLLLLARTFVRRVEDIKNEFADRDQVLDVVALATLCQEHALLIGPPGTAKTGLLQRYAAMLDTHCFQYLLTKFTEPAELFGPVDVKKFQEDGVYQVKTAGMLPESKLAFLDEIFQGSSAILNSLLTIVNERVFHNGADFIRTDLLSIFGASNEMPDDPVLEAFCDRFLFRCRLDYVPEDAIEHMLALGWRGEQAAASAATGRFPLEQLRTLQRAILGIDLDPVREPLTKLLYAFREEGIDFSDRRAVKSQKAIAASALLGGRARASVEDLAPIVHMWGSPQDEVSIRRIIESQGIPLDRTAADVRDLPEITYDLRHLRLQLEQVRSVEEHREVMRRLGALRHETQTHYPHAAMELAEIGRTQREVMERLREQVTGEDVWNV</sequence>
<dbReference type="SUPFAM" id="SSF52540">
    <property type="entry name" value="P-loop containing nucleoside triphosphate hydrolases"/>
    <property type="match status" value="1"/>
</dbReference>
<dbReference type="InterPro" id="IPR041538">
    <property type="entry name" value="RavA-like_AAA_lid"/>
</dbReference>
<proteinExistence type="predicted"/>
<dbReference type="PANTHER" id="PTHR32204:SF0">
    <property type="entry name" value="ATPASE RAVA"/>
    <property type="match status" value="1"/>
</dbReference>
<gene>
    <name evidence="3" type="ORF">ACTOB_003065</name>
</gene>
<dbReference type="Proteomes" id="UP001240150">
    <property type="component" value="Chromosome"/>
</dbReference>
<name>A0ABY8WNH1_9ACTN</name>
<dbReference type="Pfam" id="PF17868">
    <property type="entry name" value="AAA_lid_8"/>
    <property type="match status" value="1"/>
</dbReference>
<accession>A0ABY8WNH1</accession>